<keyword evidence="3" id="KW-1185">Reference proteome</keyword>
<feature type="domain" description="Peptidase C39-like" evidence="1">
    <location>
        <begin position="134"/>
        <end position="195"/>
    </location>
</feature>
<accession>A0A3E1KCL6</accession>
<proteinExistence type="predicted"/>
<dbReference type="EMBL" id="QUZK01000004">
    <property type="protein sequence ID" value="RFF32715.1"/>
    <property type="molecule type" value="Genomic_DNA"/>
</dbReference>
<reference evidence="2 3" key="1">
    <citation type="submission" date="2018-08" db="EMBL/GenBank/DDBJ databases">
        <title>Wenzhouxiangella salilacus sp. nov., a novel bacterium isolated from a saline lake in Xinjiang Province, China.</title>
        <authorList>
            <person name="Han S."/>
        </authorList>
    </citation>
    <scope>NUCLEOTIDE SEQUENCE [LARGE SCALE GENOMIC DNA]</scope>
    <source>
        <strain evidence="2 3">XDB06</strain>
    </source>
</reference>
<dbReference type="Pfam" id="PF13529">
    <property type="entry name" value="Peptidase_C39_2"/>
    <property type="match status" value="1"/>
</dbReference>
<evidence type="ECO:0000259" key="1">
    <source>
        <dbReference type="Pfam" id="PF13529"/>
    </source>
</evidence>
<dbReference type="Proteomes" id="UP000260351">
    <property type="component" value="Unassembled WGS sequence"/>
</dbReference>
<dbReference type="Gene3D" id="3.90.70.10">
    <property type="entry name" value="Cysteine proteinases"/>
    <property type="match status" value="1"/>
</dbReference>
<dbReference type="RefSeq" id="WP_116649244.1">
    <property type="nucleotide sequence ID" value="NZ_QUZK01000004.1"/>
</dbReference>
<organism evidence="2 3">
    <name type="scientific">Wenzhouxiangella sediminis</name>
    <dbReference type="NCBI Taxonomy" id="1792836"/>
    <lineage>
        <taxon>Bacteria</taxon>
        <taxon>Pseudomonadati</taxon>
        <taxon>Pseudomonadota</taxon>
        <taxon>Gammaproteobacteria</taxon>
        <taxon>Chromatiales</taxon>
        <taxon>Wenzhouxiangellaceae</taxon>
        <taxon>Wenzhouxiangella</taxon>
    </lineage>
</organism>
<evidence type="ECO:0000313" key="3">
    <source>
        <dbReference type="Proteomes" id="UP000260351"/>
    </source>
</evidence>
<dbReference type="InterPro" id="IPR039564">
    <property type="entry name" value="Peptidase_C39-like"/>
</dbReference>
<dbReference type="OrthoDB" id="9805906at2"/>
<evidence type="ECO:0000313" key="2">
    <source>
        <dbReference type="EMBL" id="RFF32715.1"/>
    </source>
</evidence>
<comment type="caution">
    <text evidence="2">The sequence shown here is derived from an EMBL/GenBank/DDBJ whole genome shotgun (WGS) entry which is preliminary data.</text>
</comment>
<dbReference type="AlphaFoldDB" id="A0A3E1KCL6"/>
<name>A0A3E1KCL6_9GAMM</name>
<sequence length="236" mass="26503">MSFSVSPPVVIEAQPDTTTCGPTCLHAVYRHFGDDIELTRVIDEIHRLDHGGTLDVFLANHALARGYRAVIHTWNLEVFDPTWFAGPKIDLCERLRRQAAFKRREKLSIATDGYLQYLESGGRIRFEDLNRALLRRLLSDGHPVLTGLSATYLYRGAREWGPEDADDDIRGEPVGHFVVLAGYRRETREVIVADPTSPNPQGRQVYSVHIDRVIGAILLGALTYDANLLVIRPCSN</sequence>
<gene>
    <name evidence="2" type="ORF">DZC52_00925</name>
</gene>
<protein>
    <recommendedName>
        <fullName evidence="1">Peptidase C39-like domain-containing protein</fullName>
    </recommendedName>
</protein>